<evidence type="ECO:0000313" key="2">
    <source>
        <dbReference type="Proteomes" id="UP000003959"/>
    </source>
</evidence>
<gene>
    <name evidence="1" type="ORF">LYNGBM3L_22950</name>
</gene>
<dbReference type="Proteomes" id="UP000003959">
    <property type="component" value="Unassembled WGS sequence"/>
</dbReference>
<keyword evidence="2" id="KW-1185">Reference proteome</keyword>
<accession>F4XMW2</accession>
<dbReference type="EMBL" id="GL890840">
    <property type="protein sequence ID" value="EGJ34021.1"/>
    <property type="molecule type" value="Genomic_DNA"/>
</dbReference>
<evidence type="ECO:0000313" key="1">
    <source>
        <dbReference type="EMBL" id="EGJ34021.1"/>
    </source>
</evidence>
<name>F4XMW2_9CYAN</name>
<reference evidence="2" key="1">
    <citation type="journal article" date="2011" name="Proc. Natl. Acad. Sci. U.S.A.">
        <title>Genomic insights into the physiology and ecology of the marine filamentous cyanobacterium Lyngbya majuscula.</title>
        <authorList>
            <person name="Jones A.C."/>
            <person name="Monroe E.A."/>
            <person name="Podell S."/>
            <person name="Hess W.R."/>
            <person name="Klages S."/>
            <person name="Esquenazi E."/>
            <person name="Niessen S."/>
            <person name="Hoover H."/>
            <person name="Rothmann M."/>
            <person name="Lasken R.S."/>
            <person name="Yates J.R.III."/>
            <person name="Reinhardt R."/>
            <person name="Kube M."/>
            <person name="Burkart M.D."/>
            <person name="Allen E.E."/>
            <person name="Dorrestein P.C."/>
            <person name="Gerwick W.H."/>
            <person name="Gerwick L."/>
        </authorList>
    </citation>
    <scope>NUCLEOTIDE SEQUENCE [LARGE SCALE GENOMIC DNA]</scope>
    <source>
        <strain evidence="2">3L</strain>
    </source>
</reference>
<dbReference type="HOGENOM" id="CLU_3254215_0_0_3"/>
<sequence>MYLIFLDYTIFFIKLSTSKIVSIQLSALSYQLSSLCATDGAT</sequence>
<dbReference type="AlphaFoldDB" id="F4XMW2"/>
<proteinExistence type="predicted"/>
<protein>
    <submittedName>
        <fullName evidence="1">Uncharacterized protein</fullName>
    </submittedName>
</protein>
<organism evidence="1 2">
    <name type="scientific">Moorena producens 3L</name>
    <dbReference type="NCBI Taxonomy" id="489825"/>
    <lineage>
        <taxon>Bacteria</taxon>
        <taxon>Bacillati</taxon>
        <taxon>Cyanobacteriota</taxon>
        <taxon>Cyanophyceae</taxon>
        <taxon>Coleofasciculales</taxon>
        <taxon>Coleofasciculaceae</taxon>
        <taxon>Moorena</taxon>
    </lineage>
</organism>